<evidence type="ECO:0000313" key="1">
    <source>
        <dbReference type="EMBL" id="EKM29827.1"/>
    </source>
</evidence>
<protein>
    <submittedName>
        <fullName evidence="1">tRNA methyl transferase family protein</fullName>
    </submittedName>
</protein>
<organism evidence="1 2">
    <name type="scientific">Vibrio harveyi</name>
    <name type="common">Beneckea harveyi</name>
    <dbReference type="NCBI Taxonomy" id="669"/>
    <lineage>
        <taxon>Bacteria</taxon>
        <taxon>Pseudomonadati</taxon>
        <taxon>Pseudomonadota</taxon>
        <taxon>Gammaproteobacteria</taxon>
        <taxon>Vibrionales</taxon>
        <taxon>Vibrionaceae</taxon>
        <taxon>Vibrio</taxon>
    </lineage>
</organism>
<dbReference type="PANTHER" id="PTHR11933">
    <property type="entry name" value="TRNA 5-METHYLAMINOMETHYL-2-THIOURIDYLATE -METHYLTRANSFERASE"/>
    <property type="match status" value="1"/>
</dbReference>
<dbReference type="PANTHER" id="PTHR11933:SF5">
    <property type="entry name" value="MITOCHONDRIAL TRNA-SPECIFIC 2-THIOURIDYLASE 1"/>
    <property type="match status" value="1"/>
</dbReference>
<evidence type="ECO:0000313" key="2">
    <source>
        <dbReference type="Proteomes" id="UP000008367"/>
    </source>
</evidence>
<gene>
    <name evidence="1" type="ORF">VCHENC02_4385</name>
</gene>
<keyword evidence="1" id="KW-0808">Transferase</keyword>
<accession>A0A454CTV0</accession>
<dbReference type="Pfam" id="PF03054">
    <property type="entry name" value="tRNA_Me_trans"/>
    <property type="match status" value="1"/>
</dbReference>
<reference evidence="1 2" key="1">
    <citation type="submission" date="2012-10" db="EMBL/GenBank/DDBJ databases">
        <title>Genome sequence of Vibrio Cholerae HENC-02.</title>
        <authorList>
            <person name="Eppinger M."/>
            <person name="Hasan N.A."/>
            <person name="Sengamalay N."/>
            <person name="Hine E."/>
            <person name="Su Q."/>
            <person name="Daugherty S.C."/>
            <person name="Young S."/>
            <person name="Sadzewicz L."/>
            <person name="Tallon L."/>
            <person name="Cebula T.A."/>
            <person name="Ravel J."/>
            <person name="Colwell R.R."/>
        </authorList>
    </citation>
    <scope>NUCLEOTIDE SEQUENCE [LARGE SCALE GENOMIC DNA]</scope>
    <source>
        <strain evidence="1 2">HENC-02</strain>
    </source>
</reference>
<dbReference type="Gene3D" id="3.40.50.620">
    <property type="entry name" value="HUPs"/>
    <property type="match status" value="1"/>
</dbReference>
<comment type="caution">
    <text evidence="1">The sequence shown here is derived from an EMBL/GenBank/DDBJ whole genome shotgun (WGS) entry which is preliminary data.</text>
</comment>
<dbReference type="GO" id="GO:0016740">
    <property type="term" value="F:transferase activity"/>
    <property type="evidence" value="ECO:0007669"/>
    <property type="project" value="UniProtKB-KW"/>
</dbReference>
<dbReference type="InterPro" id="IPR014729">
    <property type="entry name" value="Rossmann-like_a/b/a_fold"/>
</dbReference>
<dbReference type="AlphaFoldDB" id="A0A454CTV0"/>
<sequence length="53" mass="5881">MSDNSQKKVIVGMSGGVDSSVSAYLLKQQGYQVEGLFMKNWEEDDNEEYCTAA</sequence>
<dbReference type="SUPFAM" id="SSF52402">
    <property type="entry name" value="Adenine nucleotide alpha hydrolases-like"/>
    <property type="match status" value="1"/>
</dbReference>
<dbReference type="GO" id="GO:0002143">
    <property type="term" value="P:tRNA wobble position uridine thiolation"/>
    <property type="evidence" value="ECO:0007669"/>
    <property type="project" value="TreeGrafter"/>
</dbReference>
<dbReference type="EMBL" id="AJSR01001914">
    <property type="protein sequence ID" value="EKM29827.1"/>
    <property type="molecule type" value="Genomic_DNA"/>
</dbReference>
<name>A0A454CTV0_VIBHA</name>
<feature type="non-terminal residue" evidence="1">
    <location>
        <position position="53"/>
    </location>
</feature>
<proteinExistence type="predicted"/>
<dbReference type="Proteomes" id="UP000008367">
    <property type="component" value="Unassembled WGS sequence"/>
</dbReference>